<evidence type="ECO:0000313" key="5">
    <source>
        <dbReference type="Proteomes" id="UP000521872"/>
    </source>
</evidence>
<feature type="region of interest" description="Disordered" evidence="1">
    <location>
        <begin position="148"/>
        <end position="168"/>
    </location>
</feature>
<keyword evidence="3" id="KW-0732">Signal</keyword>
<comment type="caution">
    <text evidence="4">The sequence shown here is derived from an EMBL/GenBank/DDBJ whole genome shotgun (WGS) entry which is preliminary data.</text>
</comment>
<dbReference type="EMBL" id="JAACJL010000002">
    <property type="protein sequence ID" value="KAF4622563.1"/>
    <property type="molecule type" value="Genomic_DNA"/>
</dbReference>
<feature type="chain" id="PRO_5034261706" description="Transmembrane protein" evidence="3">
    <location>
        <begin position="17"/>
        <end position="291"/>
    </location>
</feature>
<keyword evidence="2" id="KW-0812">Transmembrane</keyword>
<evidence type="ECO:0000313" key="4">
    <source>
        <dbReference type="EMBL" id="KAF4622563.1"/>
    </source>
</evidence>
<reference evidence="4 5" key="1">
    <citation type="submission" date="2019-12" db="EMBL/GenBank/DDBJ databases">
        <authorList>
            <person name="Floudas D."/>
            <person name="Bentzer J."/>
            <person name="Ahren D."/>
            <person name="Johansson T."/>
            <person name="Persson P."/>
            <person name="Tunlid A."/>
        </authorList>
    </citation>
    <scope>NUCLEOTIDE SEQUENCE [LARGE SCALE GENOMIC DNA]</scope>
    <source>
        <strain evidence="4 5">CBS 102.39</strain>
    </source>
</reference>
<gene>
    <name evidence="4" type="ORF">D9613_009614</name>
</gene>
<accession>A0A8H4R530</accession>
<feature type="compositionally biased region" description="Low complexity" evidence="1">
    <location>
        <begin position="152"/>
        <end position="168"/>
    </location>
</feature>
<protein>
    <recommendedName>
        <fullName evidence="6">Transmembrane protein</fullName>
    </recommendedName>
</protein>
<evidence type="ECO:0000256" key="3">
    <source>
        <dbReference type="SAM" id="SignalP"/>
    </source>
</evidence>
<dbReference type="Proteomes" id="UP000521872">
    <property type="component" value="Unassembled WGS sequence"/>
</dbReference>
<keyword evidence="2" id="KW-1133">Transmembrane helix</keyword>
<feature type="transmembrane region" description="Helical" evidence="2">
    <location>
        <begin position="181"/>
        <end position="207"/>
    </location>
</feature>
<sequence>MHVAFLLAVFALSSAAQQIATCQAGFDWSFNKAGQSPCELASTLIQPCVGAPFPIPPLVQNFTYGGPQQGKDLPCTCNTVVYSLLSACAICQGHDTLQWSTYEFNCTTVYAGVYPLPIPSGVSVPHYAYLNVTVSPSQGLYAPSTDEIKCGPESTSSPTPTSTSGAVTSTISMNKAKSSHVGAIAGGVVGGVAGLASLALLIMYLMVRRKRKASRLEGPFYDPPLQEDERKMAIESVYVESVAQPALLYPGARGSMKLYDPNDPSTFPPPANIQAANSQRNSTQYPHYPQV</sequence>
<proteinExistence type="predicted"/>
<name>A0A8H4R530_9AGAR</name>
<dbReference type="AlphaFoldDB" id="A0A8H4R530"/>
<evidence type="ECO:0008006" key="6">
    <source>
        <dbReference type="Google" id="ProtNLM"/>
    </source>
</evidence>
<feature type="signal peptide" evidence="3">
    <location>
        <begin position="1"/>
        <end position="16"/>
    </location>
</feature>
<keyword evidence="5" id="KW-1185">Reference proteome</keyword>
<feature type="compositionally biased region" description="Polar residues" evidence="1">
    <location>
        <begin position="274"/>
        <end position="285"/>
    </location>
</feature>
<keyword evidence="2" id="KW-0472">Membrane</keyword>
<evidence type="ECO:0000256" key="2">
    <source>
        <dbReference type="SAM" id="Phobius"/>
    </source>
</evidence>
<evidence type="ECO:0000256" key="1">
    <source>
        <dbReference type="SAM" id="MobiDB-lite"/>
    </source>
</evidence>
<feature type="region of interest" description="Disordered" evidence="1">
    <location>
        <begin position="259"/>
        <end position="291"/>
    </location>
</feature>
<organism evidence="4 5">
    <name type="scientific">Agrocybe pediades</name>
    <dbReference type="NCBI Taxonomy" id="84607"/>
    <lineage>
        <taxon>Eukaryota</taxon>
        <taxon>Fungi</taxon>
        <taxon>Dikarya</taxon>
        <taxon>Basidiomycota</taxon>
        <taxon>Agaricomycotina</taxon>
        <taxon>Agaricomycetes</taxon>
        <taxon>Agaricomycetidae</taxon>
        <taxon>Agaricales</taxon>
        <taxon>Agaricineae</taxon>
        <taxon>Strophariaceae</taxon>
        <taxon>Agrocybe</taxon>
    </lineage>
</organism>